<dbReference type="Proteomes" id="UP000554837">
    <property type="component" value="Unassembled WGS sequence"/>
</dbReference>
<dbReference type="SUPFAM" id="SSF46785">
    <property type="entry name" value="Winged helix' DNA-binding domain"/>
    <property type="match status" value="1"/>
</dbReference>
<dbReference type="InterPro" id="IPR036390">
    <property type="entry name" value="WH_DNA-bd_sf"/>
</dbReference>
<dbReference type="SUPFAM" id="SSF51206">
    <property type="entry name" value="cAMP-binding domain-like"/>
    <property type="match status" value="1"/>
</dbReference>
<protein>
    <submittedName>
        <fullName evidence="2">CRP-like cAMP-binding protein</fullName>
    </submittedName>
</protein>
<dbReference type="AlphaFoldDB" id="A0A840S7E2"/>
<dbReference type="EMBL" id="JACHHO010000005">
    <property type="protein sequence ID" value="MBB5205593.1"/>
    <property type="molecule type" value="Genomic_DNA"/>
</dbReference>
<accession>A0A840S7E2</accession>
<gene>
    <name evidence="2" type="ORF">HNQ51_002920</name>
</gene>
<dbReference type="SMART" id="SM00100">
    <property type="entry name" value="cNMP"/>
    <property type="match status" value="1"/>
</dbReference>
<evidence type="ECO:0000313" key="2">
    <source>
        <dbReference type="EMBL" id="MBB5205593.1"/>
    </source>
</evidence>
<feature type="domain" description="Cyclic nucleotide-binding" evidence="1">
    <location>
        <begin position="37"/>
        <end position="141"/>
    </location>
</feature>
<dbReference type="CDD" id="cd00038">
    <property type="entry name" value="CAP_ED"/>
    <property type="match status" value="1"/>
</dbReference>
<dbReference type="PROSITE" id="PS50042">
    <property type="entry name" value="CNMP_BINDING_3"/>
    <property type="match status" value="1"/>
</dbReference>
<dbReference type="InterPro" id="IPR000595">
    <property type="entry name" value="cNMP-bd_dom"/>
</dbReference>
<comment type="caution">
    <text evidence="2">The sequence shown here is derived from an EMBL/GenBank/DDBJ whole genome shotgun (WGS) entry which is preliminary data.</text>
</comment>
<dbReference type="InterPro" id="IPR014710">
    <property type="entry name" value="RmlC-like_jellyroll"/>
</dbReference>
<dbReference type="Gene3D" id="2.60.120.10">
    <property type="entry name" value="Jelly Rolls"/>
    <property type="match status" value="1"/>
</dbReference>
<reference evidence="2 3" key="1">
    <citation type="submission" date="2020-08" db="EMBL/GenBank/DDBJ databases">
        <title>Genomic Encyclopedia of Type Strains, Phase IV (KMG-IV): sequencing the most valuable type-strain genomes for metagenomic binning, comparative biology and taxonomic classification.</title>
        <authorList>
            <person name="Goeker M."/>
        </authorList>
    </citation>
    <scope>NUCLEOTIDE SEQUENCE [LARGE SCALE GENOMIC DNA]</scope>
    <source>
        <strain evidence="2 3">DSM 23958</strain>
    </source>
</reference>
<organism evidence="2 3">
    <name type="scientific">Inhella inkyongensis</name>
    <dbReference type="NCBI Taxonomy" id="392593"/>
    <lineage>
        <taxon>Bacteria</taxon>
        <taxon>Pseudomonadati</taxon>
        <taxon>Pseudomonadota</taxon>
        <taxon>Betaproteobacteria</taxon>
        <taxon>Burkholderiales</taxon>
        <taxon>Sphaerotilaceae</taxon>
        <taxon>Inhella</taxon>
    </lineage>
</organism>
<evidence type="ECO:0000313" key="3">
    <source>
        <dbReference type="Proteomes" id="UP000554837"/>
    </source>
</evidence>
<keyword evidence="3" id="KW-1185">Reference proteome</keyword>
<proteinExistence type="predicted"/>
<sequence length="220" mass="23254">MPTLTEQLWRVAQAELMGSVALQPPPQALQPALESQLALRRLRAGALLFAAGQQPQAFYAVLSGEIVCSLTAADGAVSVLEHVAPTRIFGLAAFVTGQPSAYEARARGATQLLAFSNAAYQALMDGWPGFARALLAHFGARFAGNLRQLEAARHQSAAERLGLALGQLLRQRGVVDGPRTWLPATQAELAALAGVTRQTANEWLAQQGGVARGYGGMWVG</sequence>
<evidence type="ECO:0000259" key="1">
    <source>
        <dbReference type="PROSITE" id="PS50042"/>
    </source>
</evidence>
<dbReference type="RefSeq" id="WP_175423470.1">
    <property type="nucleotide sequence ID" value="NZ_CP040709.1"/>
</dbReference>
<dbReference type="Pfam" id="PF00027">
    <property type="entry name" value="cNMP_binding"/>
    <property type="match status" value="1"/>
</dbReference>
<dbReference type="InterPro" id="IPR018490">
    <property type="entry name" value="cNMP-bd_dom_sf"/>
</dbReference>
<name>A0A840S7E2_9BURK</name>